<accession>A0A8A1M7L2</accession>
<dbReference type="AlphaFoldDB" id="A0A8A1M7L2"/>
<dbReference type="Proteomes" id="UP000663671">
    <property type="component" value="Chromosome 5"/>
</dbReference>
<gene>
    <name evidence="1" type="ORF">I7I51_04186</name>
</gene>
<name>A0A8A1M7L2_AJECA</name>
<dbReference type="EMBL" id="CP069111">
    <property type="protein sequence ID" value="QSS62009.1"/>
    <property type="molecule type" value="Genomic_DNA"/>
</dbReference>
<evidence type="ECO:0000313" key="1">
    <source>
        <dbReference type="EMBL" id="QSS62009.1"/>
    </source>
</evidence>
<evidence type="ECO:0000313" key="2">
    <source>
        <dbReference type="Proteomes" id="UP000663671"/>
    </source>
</evidence>
<reference evidence="1" key="1">
    <citation type="submission" date="2021-01" db="EMBL/GenBank/DDBJ databases">
        <title>Chromosome-level genome assembly of a human fungal pathogen reveals clustering of transcriptionally co-regulated genes.</title>
        <authorList>
            <person name="Voorhies M."/>
            <person name="Cohen S."/>
            <person name="Shea T.P."/>
            <person name="Petrus S."/>
            <person name="Munoz J.F."/>
            <person name="Poplawski S."/>
            <person name="Goldman W.E."/>
            <person name="Michael T."/>
            <person name="Cuomo C.A."/>
            <person name="Sil A."/>
            <person name="Beyhan S."/>
        </authorList>
    </citation>
    <scope>NUCLEOTIDE SEQUENCE</scope>
    <source>
        <strain evidence="1">WU24</strain>
    </source>
</reference>
<protein>
    <submittedName>
        <fullName evidence="1">Uncharacterized protein</fullName>
    </submittedName>
</protein>
<dbReference type="VEuPathDB" id="FungiDB:I7I51_04186"/>
<organism evidence="1 2">
    <name type="scientific">Ajellomyces capsulatus</name>
    <name type="common">Darling's disease fungus</name>
    <name type="synonym">Histoplasma capsulatum</name>
    <dbReference type="NCBI Taxonomy" id="5037"/>
    <lineage>
        <taxon>Eukaryota</taxon>
        <taxon>Fungi</taxon>
        <taxon>Dikarya</taxon>
        <taxon>Ascomycota</taxon>
        <taxon>Pezizomycotina</taxon>
        <taxon>Eurotiomycetes</taxon>
        <taxon>Eurotiomycetidae</taxon>
        <taxon>Onygenales</taxon>
        <taxon>Ajellomycetaceae</taxon>
        <taxon>Histoplasma</taxon>
    </lineage>
</organism>
<proteinExistence type="predicted"/>
<sequence length="65" mass="6919">MFGLAALGQKCEGKQCQPQEIDVWNTGQSMGVCDGAKVKTSALVARNTRSNVKYAALQNKINCSG</sequence>